<proteinExistence type="predicted"/>
<protein>
    <recommendedName>
        <fullName evidence="1">HNH nuclease domain-containing protein</fullName>
    </recommendedName>
</protein>
<feature type="domain" description="HNH nuclease" evidence="1">
    <location>
        <begin position="418"/>
        <end position="470"/>
    </location>
</feature>
<name>A0ABM8E241_9MICO</name>
<dbReference type="Pfam" id="PF02720">
    <property type="entry name" value="DUF222"/>
    <property type="match status" value="1"/>
</dbReference>
<dbReference type="Proteomes" id="UP001317779">
    <property type="component" value="Chromosome"/>
</dbReference>
<sequence length="503" mass="54696">MSEAIATIETMNDGARERVERATDDDDLARLAEFDQWVAEQALVDDEIAAYLDALAQPATVVSPALGVTLAMDEIERVAHRQREAIAAQYAAIGEVLADAREHPEFWLGSDPTLDPAWQDPRGRSVAAVRAERRQVAARAAICDIATRLHLAETTVSARGAHAATLQERLPGLWREFLSGAVDERNAVTAATLAATLPDVASDSWTLFDAHVTAMAGRLTPGKFLMNARAARERIHRESLQERHVRAAAERAVWLDPNLDGMATLTASLPAIEAHAAYRRVDQTARHLRGLPGETRTLAQLRADILADLLIDGETYPLPDDTAAAADTAAPASGRALVVTSCVPPHRRRKAQIAITIPVLSILGHSDEPATLDGYGPIPLETAKRLAGESASWIRVLTHPVSGTVLDLDRKTYRVPRALRRWLEAQHPVCIFPGCARAARDCDIDHRLEWARGGPTAAGNLGPECEPHHGVKTESLWRFDPRTGAVVWLSPTGREHALDPPPF</sequence>
<dbReference type="InterPro" id="IPR003870">
    <property type="entry name" value="DUF222"/>
</dbReference>
<gene>
    <name evidence="2" type="ORF">Microterr_25000</name>
</gene>
<dbReference type="InterPro" id="IPR003615">
    <property type="entry name" value="HNH_nuc"/>
</dbReference>
<evidence type="ECO:0000313" key="2">
    <source>
        <dbReference type="EMBL" id="BDV31840.1"/>
    </source>
</evidence>
<dbReference type="Gene3D" id="1.10.30.50">
    <property type="match status" value="1"/>
</dbReference>
<dbReference type="SMART" id="SM00507">
    <property type="entry name" value="HNHc"/>
    <property type="match status" value="1"/>
</dbReference>
<keyword evidence="3" id="KW-1185">Reference proteome</keyword>
<evidence type="ECO:0000259" key="1">
    <source>
        <dbReference type="SMART" id="SM00507"/>
    </source>
</evidence>
<dbReference type="EMBL" id="AP027141">
    <property type="protein sequence ID" value="BDV31840.1"/>
    <property type="molecule type" value="Genomic_DNA"/>
</dbReference>
<accession>A0ABM8E241</accession>
<evidence type="ECO:0000313" key="3">
    <source>
        <dbReference type="Proteomes" id="UP001317779"/>
    </source>
</evidence>
<organism evidence="2 3">
    <name type="scientific">Microbacterium terricola</name>
    <dbReference type="NCBI Taxonomy" id="344163"/>
    <lineage>
        <taxon>Bacteria</taxon>
        <taxon>Bacillati</taxon>
        <taxon>Actinomycetota</taxon>
        <taxon>Actinomycetes</taxon>
        <taxon>Micrococcales</taxon>
        <taxon>Microbacteriaceae</taxon>
        <taxon>Microbacterium</taxon>
    </lineage>
</organism>
<reference evidence="2 3" key="1">
    <citation type="submission" date="2022-12" db="EMBL/GenBank/DDBJ databases">
        <title>Microbacterium terricola strain KV-448 chromosome, complete genome.</title>
        <authorList>
            <person name="Oshima T."/>
            <person name="Moriya T."/>
            <person name="Bessho Y."/>
        </authorList>
    </citation>
    <scope>NUCLEOTIDE SEQUENCE [LARGE SCALE GENOMIC DNA]</scope>
    <source>
        <strain evidence="2 3">KV-448</strain>
    </source>
</reference>
<dbReference type="CDD" id="cd00085">
    <property type="entry name" value="HNHc"/>
    <property type="match status" value="1"/>
</dbReference>